<comment type="function">
    <text evidence="9">Acts as a magnesium transporter.</text>
</comment>
<evidence type="ECO:0000256" key="9">
    <source>
        <dbReference type="RuleBase" id="RU362011"/>
    </source>
</evidence>
<name>A0A0E2E4I9_TREDN</name>
<evidence type="ECO:0000313" key="11">
    <source>
        <dbReference type="EMBL" id="EMB33561.1"/>
    </source>
</evidence>
<dbReference type="NCBIfam" id="TIGR00400">
    <property type="entry name" value="mgtE"/>
    <property type="match status" value="1"/>
</dbReference>
<keyword evidence="3 9" id="KW-0813">Transport</keyword>
<dbReference type="InterPro" id="IPR006669">
    <property type="entry name" value="MgtE_transporter"/>
</dbReference>
<proteinExistence type="inferred from homology"/>
<comment type="subunit">
    <text evidence="9">Homodimer.</text>
</comment>
<dbReference type="Gene3D" id="3.10.580.10">
    <property type="entry name" value="CBS-domain"/>
    <property type="match status" value="1"/>
</dbReference>
<dbReference type="SUPFAM" id="SSF158791">
    <property type="entry name" value="MgtE N-terminal domain-like"/>
    <property type="match status" value="1"/>
</dbReference>
<evidence type="ECO:0000256" key="8">
    <source>
        <dbReference type="PROSITE-ProRule" id="PRU00703"/>
    </source>
</evidence>
<feature type="transmembrane region" description="Helical" evidence="9">
    <location>
        <begin position="386"/>
        <end position="409"/>
    </location>
</feature>
<dbReference type="Pfam" id="PF01769">
    <property type="entry name" value="MgtE"/>
    <property type="match status" value="1"/>
</dbReference>
<dbReference type="GO" id="GO:0015095">
    <property type="term" value="F:magnesium ion transmembrane transporter activity"/>
    <property type="evidence" value="ECO:0007669"/>
    <property type="project" value="UniProtKB-UniRule"/>
</dbReference>
<evidence type="ECO:0000256" key="3">
    <source>
        <dbReference type="ARBA" id="ARBA00022448"/>
    </source>
</evidence>
<keyword evidence="7 9" id="KW-0472">Membrane</keyword>
<dbReference type="PATRIC" id="fig|999432.5.peg.1429"/>
<dbReference type="GO" id="GO:0005886">
    <property type="term" value="C:plasma membrane"/>
    <property type="evidence" value="ECO:0007669"/>
    <property type="project" value="UniProtKB-SubCell"/>
</dbReference>
<dbReference type="Gene3D" id="1.10.357.20">
    <property type="entry name" value="SLC41 divalent cation transporters, integral membrane domain"/>
    <property type="match status" value="1"/>
</dbReference>
<dbReference type="PANTHER" id="PTHR43773">
    <property type="entry name" value="MAGNESIUM TRANSPORTER MGTE"/>
    <property type="match status" value="1"/>
</dbReference>
<keyword evidence="5 9" id="KW-0460">Magnesium</keyword>
<evidence type="ECO:0000256" key="5">
    <source>
        <dbReference type="ARBA" id="ARBA00022842"/>
    </source>
</evidence>
<dbReference type="RefSeq" id="WP_002684474.1">
    <property type="nucleotide sequence ID" value="NZ_CM001795.1"/>
</dbReference>
<feature type="transmembrane region" description="Helical" evidence="9">
    <location>
        <begin position="421"/>
        <end position="443"/>
    </location>
</feature>
<dbReference type="PANTHER" id="PTHR43773:SF1">
    <property type="entry name" value="MAGNESIUM TRANSPORTER MGTE"/>
    <property type="match status" value="1"/>
</dbReference>
<dbReference type="EMBL" id="AGDV01000011">
    <property type="protein sequence ID" value="EMB33561.1"/>
    <property type="molecule type" value="Genomic_DNA"/>
</dbReference>
<dbReference type="SMART" id="SM00116">
    <property type="entry name" value="CBS"/>
    <property type="match status" value="1"/>
</dbReference>
<dbReference type="GO" id="GO:0046872">
    <property type="term" value="F:metal ion binding"/>
    <property type="evidence" value="ECO:0007669"/>
    <property type="project" value="UniProtKB-KW"/>
</dbReference>
<dbReference type="InterPro" id="IPR036739">
    <property type="entry name" value="SLC41_membr_dom_sf"/>
</dbReference>
<dbReference type="CDD" id="cd04606">
    <property type="entry name" value="CBS_pair_Mg_transporter"/>
    <property type="match status" value="1"/>
</dbReference>
<evidence type="ECO:0000256" key="7">
    <source>
        <dbReference type="ARBA" id="ARBA00023136"/>
    </source>
</evidence>
<dbReference type="PROSITE" id="PS51371">
    <property type="entry name" value="CBS"/>
    <property type="match status" value="1"/>
</dbReference>
<dbReference type="Pfam" id="PF03448">
    <property type="entry name" value="MgtE_N"/>
    <property type="match status" value="1"/>
</dbReference>
<evidence type="ECO:0000256" key="1">
    <source>
        <dbReference type="ARBA" id="ARBA00004141"/>
    </source>
</evidence>
<dbReference type="InterPro" id="IPR000644">
    <property type="entry name" value="CBS_dom"/>
</dbReference>
<comment type="subcellular location">
    <subcellularLocation>
        <location evidence="9">Cell membrane</location>
        <topology evidence="9">Multi-pass membrane protein</topology>
    </subcellularLocation>
    <subcellularLocation>
        <location evidence="1">Membrane</location>
        <topology evidence="1">Multi-pass membrane protein</topology>
    </subcellularLocation>
</comment>
<dbReference type="Gene3D" id="1.25.60.10">
    <property type="entry name" value="MgtE N-terminal domain-like"/>
    <property type="match status" value="1"/>
</dbReference>
<dbReference type="SUPFAM" id="SSF54631">
    <property type="entry name" value="CBS-domain pair"/>
    <property type="match status" value="1"/>
</dbReference>
<dbReference type="Pfam" id="PF00571">
    <property type="entry name" value="CBS"/>
    <property type="match status" value="1"/>
</dbReference>
<evidence type="ECO:0000259" key="10">
    <source>
        <dbReference type="PROSITE" id="PS51371"/>
    </source>
</evidence>
<comment type="caution">
    <text evidence="11">The sequence shown here is derived from an EMBL/GenBank/DDBJ whole genome shotgun (WGS) entry which is preliminary data.</text>
</comment>
<keyword evidence="8" id="KW-0129">CBS domain</keyword>
<gene>
    <name evidence="11" type="ORF">HMPREF9726_01375</name>
</gene>
<feature type="transmembrane region" description="Helical" evidence="9">
    <location>
        <begin position="359"/>
        <end position="380"/>
    </location>
</feature>
<dbReference type="InterPro" id="IPR006668">
    <property type="entry name" value="Mg_transptr_MgtE_intracell_dom"/>
</dbReference>
<dbReference type="SMART" id="SM00924">
    <property type="entry name" value="MgtE_N"/>
    <property type="match status" value="1"/>
</dbReference>
<reference evidence="11" key="1">
    <citation type="submission" date="2012-01" db="EMBL/GenBank/DDBJ databases">
        <title>The Genome Sequence of Treponema denticola H-22.</title>
        <authorList>
            <consortium name="The Broad Institute Genome Sequencing Platform"/>
            <person name="Earl A."/>
            <person name="Ward D."/>
            <person name="Feldgarden M."/>
            <person name="Gevers D."/>
            <person name="Blanton J.M."/>
            <person name="Fenno C.J."/>
            <person name="Baranova O.V."/>
            <person name="Mathney J."/>
            <person name="Dewhirst F.E."/>
            <person name="Izard J."/>
            <person name="Young S.K."/>
            <person name="Zeng Q."/>
            <person name="Gargeya S."/>
            <person name="Fitzgerald M."/>
            <person name="Haas B."/>
            <person name="Abouelleil A."/>
            <person name="Alvarado L."/>
            <person name="Arachchi H.M."/>
            <person name="Berlin A."/>
            <person name="Chapman S.B."/>
            <person name="Gearin G."/>
            <person name="Goldberg J."/>
            <person name="Griggs A."/>
            <person name="Gujja S."/>
            <person name="Hansen M."/>
            <person name="Heiman D."/>
            <person name="Howarth C."/>
            <person name="Larimer J."/>
            <person name="Lui A."/>
            <person name="MacDonald P.J.P."/>
            <person name="McCowen C."/>
            <person name="Montmayeur A."/>
            <person name="Murphy C."/>
            <person name="Neiman D."/>
            <person name="Pearson M."/>
            <person name="Priest M."/>
            <person name="Roberts A."/>
            <person name="Saif S."/>
            <person name="Shea T."/>
            <person name="Sisk P."/>
            <person name="Stolte C."/>
            <person name="Sykes S."/>
            <person name="Wortman J."/>
            <person name="Nusbaum C."/>
            <person name="Birren B."/>
        </authorList>
    </citation>
    <scope>NUCLEOTIDE SEQUENCE [LARGE SCALE GENOMIC DNA]</scope>
    <source>
        <strain evidence="11">H-22</strain>
    </source>
</reference>
<accession>A0A0E2E4I9</accession>
<evidence type="ECO:0000256" key="6">
    <source>
        <dbReference type="ARBA" id="ARBA00022989"/>
    </source>
</evidence>
<dbReference type="AlphaFoldDB" id="A0A0E2E4I9"/>
<keyword evidence="6 9" id="KW-1133">Transmembrane helix</keyword>
<protein>
    <recommendedName>
        <fullName evidence="9">Magnesium transporter MgtE</fullName>
    </recommendedName>
</protein>
<comment type="caution">
    <text evidence="9">Lacks conserved residue(s) required for the propagation of feature annotation.</text>
</comment>
<dbReference type="Proteomes" id="UP000011705">
    <property type="component" value="Chromosome"/>
</dbReference>
<comment type="similarity">
    <text evidence="2 9">Belongs to the SLC41A transporter family.</text>
</comment>
<feature type="domain" description="CBS" evidence="10">
    <location>
        <begin position="201"/>
        <end position="257"/>
    </location>
</feature>
<dbReference type="HOGENOM" id="CLU_037408_2_2_12"/>
<evidence type="ECO:0000256" key="4">
    <source>
        <dbReference type="ARBA" id="ARBA00022692"/>
    </source>
</evidence>
<dbReference type="InterPro" id="IPR038076">
    <property type="entry name" value="MgtE_N_sf"/>
</dbReference>
<sequence>MELKENKFEQIKYLLSEKRYIEVQRTLAELNEVDIAEFLETESAQNAILMFRMLPKSMAAEVFTLLPTEQQSRFIAAATDKELVSILDEIFLDDMVDIVEEMPANVVKKILKNTGSEERMLINQFLKYPKDSAGSLMTIEYVDLKKTMTVKQALDYIRKIGLESETIYTCYVTDKNRVLEGFISLKELVLADEDKKIEQIFNREYICVNTHDDQEKVAFTFKKYGFLALPVVDNENRLIGIITVDDIMDVMEQEATEDFQRMAAMQPNEETYLETGIFKLAKHRIGWLLLLMVSETFTGTIIERYTHLVASMTILTAFIPMLMDTGGNSGSQSSTLIIRGLATGEIDLKDWKKVFFKELGIAVLVGFTLGLFSFLKSVFLGGKNPMIALTVGATLVATVTVAKITGGLLPIMAKKLKLDPAIMAGPLITTIVDTVSLIIYFKIASVLCAGMF</sequence>
<organism evidence="11">
    <name type="scientific">Treponema denticola H-22</name>
    <dbReference type="NCBI Taxonomy" id="999432"/>
    <lineage>
        <taxon>Bacteria</taxon>
        <taxon>Pseudomonadati</taxon>
        <taxon>Spirochaetota</taxon>
        <taxon>Spirochaetia</taxon>
        <taxon>Spirochaetales</taxon>
        <taxon>Treponemataceae</taxon>
        <taxon>Treponema</taxon>
    </lineage>
</organism>
<dbReference type="InterPro" id="IPR006667">
    <property type="entry name" value="SLC41_membr_dom"/>
</dbReference>
<keyword evidence="9" id="KW-0479">Metal-binding</keyword>
<keyword evidence="4 9" id="KW-0812">Transmembrane</keyword>
<dbReference type="SUPFAM" id="SSF161093">
    <property type="entry name" value="MgtE membrane domain-like"/>
    <property type="match status" value="1"/>
</dbReference>
<keyword evidence="9" id="KW-1003">Cell membrane</keyword>
<evidence type="ECO:0000256" key="2">
    <source>
        <dbReference type="ARBA" id="ARBA00009749"/>
    </source>
</evidence>
<dbReference type="InterPro" id="IPR046342">
    <property type="entry name" value="CBS_dom_sf"/>
</dbReference>